<reference evidence="2 3" key="1">
    <citation type="journal article" date="2021" name="Environ. Microbiol.">
        <title>Genetic insights into the dark matter of the mammalian gut microbiota through targeted genome reconstruction.</title>
        <authorList>
            <person name="Lugli G.A."/>
            <person name="Alessandri G."/>
            <person name="Milani C."/>
            <person name="Viappiani A."/>
            <person name="Fontana F."/>
            <person name="Tarracchini C."/>
            <person name="Mancabelli L."/>
            <person name="Argentini C."/>
            <person name="Ruiz L."/>
            <person name="Margolles A."/>
            <person name="van Sinderen D."/>
            <person name="Turroni F."/>
            <person name="Ventura M."/>
        </authorList>
    </citation>
    <scope>NUCLEOTIDE SEQUENCE [LARGE SCALE GENOMIC DNA]</scope>
    <source>
        <strain evidence="2 3">MA1</strain>
    </source>
</reference>
<dbReference type="RefSeq" id="WP_241513568.1">
    <property type="nucleotide sequence ID" value="NZ_JAFEJT020000019.1"/>
</dbReference>
<dbReference type="Proteomes" id="UP000710815">
    <property type="component" value="Unassembled WGS sequence"/>
</dbReference>
<reference evidence="2 3" key="2">
    <citation type="journal article" date="2021" name="Syst. Appl. Microbiol.">
        <title>Phylogenetic classification of ten novel species belonging to the genus Bifidobacterium comprising B. phasiani sp. nov., B. pongonis sp. nov., B. saguinibicoloris sp. nov., B. colobi sp. nov., B. simiiventris sp. nov., B. santillanense sp. nov., B. miconis sp. nov., B. amazonense sp. nov., B. pluvialisilvae sp. nov., and B. miconisargentati sp. nov.</title>
        <authorList>
            <person name="Lugli G.A."/>
            <person name="Calvete-Torre I."/>
            <person name="Alessandri G."/>
            <person name="Milani C."/>
            <person name="Turroni F."/>
            <person name="Laiolo P."/>
            <person name="Ossiprandi M.C."/>
            <person name="Margolles A."/>
            <person name="Ruiz L."/>
            <person name="Ventura M."/>
        </authorList>
    </citation>
    <scope>NUCLEOTIDE SEQUENCE [LARGE SCALE GENOMIC DNA]</scope>
    <source>
        <strain evidence="2 3">MA1</strain>
    </source>
</reference>
<feature type="compositionally biased region" description="Polar residues" evidence="1">
    <location>
        <begin position="1"/>
        <end position="10"/>
    </location>
</feature>
<organism evidence="2 3">
    <name type="scientific">Bifidobacterium amazonense</name>
    <dbReference type="NCBI Taxonomy" id="2809027"/>
    <lineage>
        <taxon>Bacteria</taxon>
        <taxon>Bacillati</taxon>
        <taxon>Actinomycetota</taxon>
        <taxon>Actinomycetes</taxon>
        <taxon>Bifidobacteriales</taxon>
        <taxon>Bifidobacteriaceae</taxon>
        <taxon>Bifidobacterium</taxon>
    </lineage>
</organism>
<feature type="region of interest" description="Disordered" evidence="1">
    <location>
        <begin position="1"/>
        <end position="24"/>
    </location>
</feature>
<sequence length="59" mass="6827">MTESIASTEPSRPEPAQPSPQFTQRFPQLSGFEHMDDDRRIAAFRDVLDQLTHELDEVR</sequence>
<dbReference type="EMBL" id="JAFEJT020000019">
    <property type="protein sequence ID" value="MCH9275852.1"/>
    <property type="molecule type" value="Genomic_DNA"/>
</dbReference>
<protein>
    <submittedName>
        <fullName evidence="2">Uncharacterized protein</fullName>
    </submittedName>
</protein>
<proteinExistence type="predicted"/>
<name>A0ABS9VUV1_9BIFI</name>
<keyword evidence="3" id="KW-1185">Reference proteome</keyword>
<evidence type="ECO:0000313" key="2">
    <source>
        <dbReference type="EMBL" id="MCH9275852.1"/>
    </source>
</evidence>
<evidence type="ECO:0000313" key="3">
    <source>
        <dbReference type="Proteomes" id="UP000710815"/>
    </source>
</evidence>
<comment type="caution">
    <text evidence="2">The sequence shown here is derived from an EMBL/GenBank/DDBJ whole genome shotgun (WGS) entry which is preliminary data.</text>
</comment>
<accession>A0ABS9VUV1</accession>
<gene>
    <name evidence="2" type="ORF">JS533_006145</name>
</gene>
<evidence type="ECO:0000256" key="1">
    <source>
        <dbReference type="SAM" id="MobiDB-lite"/>
    </source>
</evidence>